<dbReference type="EMBL" id="NBXB01000028">
    <property type="protein sequence ID" value="RFA14410.1"/>
    <property type="molecule type" value="Genomic_DNA"/>
</dbReference>
<protein>
    <submittedName>
        <fullName evidence="2">Uncharacterized protein</fullName>
    </submittedName>
</protein>
<feature type="transmembrane region" description="Helical" evidence="1">
    <location>
        <begin position="92"/>
        <end position="113"/>
    </location>
</feature>
<organism evidence="2 3">
    <name type="scientific">Subtercola boreus</name>
    <dbReference type="NCBI Taxonomy" id="120213"/>
    <lineage>
        <taxon>Bacteria</taxon>
        <taxon>Bacillati</taxon>
        <taxon>Actinomycetota</taxon>
        <taxon>Actinomycetes</taxon>
        <taxon>Micrococcales</taxon>
        <taxon>Microbacteriaceae</taxon>
        <taxon>Subtercola</taxon>
    </lineage>
</organism>
<proteinExistence type="predicted"/>
<comment type="caution">
    <text evidence="2">The sequence shown here is derived from an EMBL/GenBank/DDBJ whole genome shotgun (WGS) entry which is preliminary data.</text>
</comment>
<dbReference type="RefSeq" id="WP_116411474.1">
    <property type="nucleotide sequence ID" value="NZ_NBXB01000028.1"/>
</dbReference>
<reference evidence="2 3" key="1">
    <citation type="submission" date="2017-04" db="EMBL/GenBank/DDBJ databases">
        <title>Comparative genome analysis of Subtercola boreus.</title>
        <authorList>
            <person name="Cho Y.-J."/>
            <person name="Cho A."/>
            <person name="Kim O.-S."/>
            <person name="Lee J.-I."/>
        </authorList>
    </citation>
    <scope>NUCLEOTIDE SEQUENCE [LARGE SCALE GENOMIC DNA]</scope>
    <source>
        <strain evidence="2 3">P27479</strain>
    </source>
</reference>
<evidence type="ECO:0000313" key="2">
    <source>
        <dbReference type="EMBL" id="RFA14410.1"/>
    </source>
</evidence>
<dbReference type="OrthoDB" id="9852864at2"/>
<sequence>MLDLDDAPVPSGTTADLWRSYVTAYRADTPARKTLCRIFTDALVADPTALARFGIWALSCLFDTDDDASLPLGQWGGGLVDSHSLHATKPTVFALLGYPLTGLVLMPVLLDLFHSQPERYARWLFLFVSGPGYRLPPAESAILRATAEPYKGDYGYRSLLELGRDVDPRARRMLQLRYTQSRGRR</sequence>
<evidence type="ECO:0000313" key="3">
    <source>
        <dbReference type="Proteomes" id="UP000256541"/>
    </source>
</evidence>
<name>A0A3E0VXH2_9MICO</name>
<keyword evidence="1" id="KW-0472">Membrane</keyword>
<dbReference type="Proteomes" id="UP000256541">
    <property type="component" value="Unassembled WGS sequence"/>
</dbReference>
<keyword evidence="1" id="KW-0812">Transmembrane</keyword>
<evidence type="ECO:0000256" key="1">
    <source>
        <dbReference type="SAM" id="Phobius"/>
    </source>
</evidence>
<gene>
    <name evidence="2" type="ORF">B7R22_09225</name>
</gene>
<dbReference type="AlphaFoldDB" id="A0A3E0VXH2"/>
<accession>A0A3E0VXH2</accession>
<keyword evidence="1" id="KW-1133">Transmembrane helix</keyword>